<feature type="compositionally biased region" description="Polar residues" evidence="1">
    <location>
        <begin position="333"/>
        <end position="342"/>
    </location>
</feature>
<evidence type="ECO:0000313" key="2">
    <source>
        <dbReference type="EMBL" id="KAF3160489.1"/>
    </source>
</evidence>
<proteinExistence type="predicted"/>
<evidence type="ECO:0000256" key="1">
    <source>
        <dbReference type="SAM" id="MobiDB-lite"/>
    </source>
</evidence>
<gene>
    <name evidence="2" type="ORF">TWF788_003097</name>
</gene>
<feature type="compositionally biased region" description="Gly residues" evidence="1">
    <location>
        <begin position="274"/>
        <end position="284"/>
    </location>
</feature>
<evidence type="ECO:0000313" key="3">
    <source>
        <dbReference type="Proteomes" id="UP000479691"/>
    </source>
</evidence>
<reference evidence="2 3" key="1">
    <citation type="submission" date="2019-06" db="EMBL/GenBank/DDBJ databases">
        <authorList>
            <person name="Palmer J.M."/>
        </authorList>
    </citation>
    <scope>NUCLEOTIDE SEQUENCE [LARGE SCALE GENOMIC DNA]</scope>
    <source>
        <strain evidence="2 3">TWF788</strain>
    </source>
</reference>
<comment type="caution">
    <text evidence="2">The sequence shown here is derived from an EMBL/GenBank/DDBJ whole genome shotgun (WGS) entry which is preliminary data.</text>
</comment>
<dbReference type="EMBL" id="JAABOE010000163">
    <property type="protein sequence ID" value="KAF3160489.1"/>
    <property type="molecule type" value="Genomic_DNA"/>
</dbReference>
<organism evidence="2 3">
    <name type="scientific">Orbilia oligospora</name>
    <name type="common">Nematode-trapping fungus</name>
    <name type="synonym">Arthrobotrys oligospora</name>
    <dbReference type="NCBI Taxonomy" id="2813651"/>
    <lineage>
        <taxon>Eukaryota</taxon>
        <taxon>Fungi</taxon>
        <taxon>Dikarya</taxon>
        <taxon>Ascomycota</taxon>
        <taxon>Pezizomycotina</taxon>
        <taxon>Orbiliomycetes</taxon>
        <taxon>Orbiliales</taxon>
        <taxon>Orbiliaceae</taxon>
        <taxon>Orbilia</taxon>
    </lineage>
</organism>
<sequence>MCYDLKTYRCGHFERTFTNCKCTLHCSGEQRQPKNCNQWFCNKKPYYSDGACDRDHITNIGIGHYFNPETGRRGRYRPGQHLRSLRAPRSNSTASTHSSFFALPSTRLPSGLLEHLAIHPDELILDRDPSDPDGLEEETIEERVFGIRIPSHSNADEYFASVPRVLGGHSQGQSQGLSPSDILGMIAREIRAQDGDIQPFANAMGGILRAAEVEARQHRPPPATLSAIPHHRSPAPATISAAYRRGTSGRPVRINPPNVLRNFRPARAVVESGSGPGPRPGSGSGVTPPVSDLMDIEEDLHAMREAIARVERRFARENSQQVGPQANPEAGPSGSNNTPGSA</sequence>
<name>A0A6G1M5T0_ORBOL</name>
<dbReference type="AlphaFoldDB" id="A0A6G1M5T0"/>
<accession>A0A6G1M5T0</accession>
<feature type="region of interest" description="Disordered" evidence="1">
    <location>
        <begin position="311"/>
        <end position="342"/>
    </location>
</feature>
<feature type="region of interest" description="Disordered" evidence="1">
    <location>
        <begin position="269"/>
        <end position="291"/>
    </location>
</feature>
<dbReference type="Proteomes" id="UP000479691">
    <property type="component" value="Unassembled WGS sequence"/>
</dbReference>
<protein>
    <submittedName>
        <fullName evidence="2">Uncharacterized protein</fullName>
    </submittedName>
</protein>